<gene>
    <name evidence="2" type="ORF">KTS45_10535</name>
</gene>
<keyword evidence="1" id="KW-0472">Membrane</keyword>
<dbReference type="OrthoDB" id="203239at2157"/>
<evidence type="ECO:0000313" key="3">
    <source>
        <dbReference type="Proteomes" id="UP000766550"/>
    </source>
</evidence>
<reference evidence="2 3" key="1">
    <citation type="submission" date="2021-06" db="EMBL/GenBank/DDBJ databases">
        <title>New haloarchaea isolates fom saline soil.</title>
        <authorList>
            <person name="Duran-Viseras A."/>
            <person name="Sanchez-Porro C.S."/>
            <person name="Ventosa A."/>
        </authorList>
    </citation>
    <scope>NUCLEOTIDE SEQUENCE [LARGE SCALE GENOMIC DNA]</scope>
    <source>
        <strain evidence="2 3">JCM 183640</strain>
    </source>
</reference>
<dbReference type="Proteomes" id="UP000766550">
    <property type="component" value="Unassembled WGS sequence"/>
</dbReference>
<accession>A0A8J7YB51</accession>
<evidence type="ECO:0000256" key="1">
    <source>
        <dbReference type="SAM" id="Phobius"/>
    </source>
</evidence>
<proteinExistence type="predicted"/>
<sequence>MGDESEPVYDGALRGGGRITVTDDWILADRPDEESVAVPLSGVVDVTLQDVDWFLVAMSLGLVGFGLASVGRNLAFAAFFVVAGLLSTALTYRKRGALRIGVSGETQPLKLFPADPQACYDALESVLGDS</sequence>
<dbReference type="RefSeq" id="WP_162319191.1">
    <property type="nucleotide sequence ID" value="NZ_JAHQXF010000002.1"/>
</dbReference>
<evidence type="ECO:0000313" key="2">
    <source>
        <dbReference type="EMBL" id="MBV0924634.1"/>
    </source>
</evidence>
<comment type="caution">
    <text evidence="2">The sequence shown here is derived from an EMBL/GenBank/DDBJ whole genome shotgun (WGS) entry which is preliminary data.</text>
</comment>
<name>A0A8J7YB51_9EURY</name>
<organism evidence="2 3">
    <name type="scientific">Haloarcula limicola</name>
    <dbReference type="NCBI Taxonomy" id="1429915"/>
    <lineage>
        <taxon>Archaea</taxon>
        <taxon>Methanobacteriati</taxon>
        <taxon>Methanobacteriota</taxon>
        <taxon>Stenosarchaea group</taxon>
        <taxon>Halobacteria</taxon>
        <taxon>Halobacteriales</taxon>
        <taxon>Haloarculaceae</taxon>
        <taxon>Haloarcula</taxon>
    </lineage>
</organism>
<keyword evidence="3" id="KW-1185">Reference proteome</keyword>
<dbReference type="EMBL" id="JAHQXF010000002">
    <property type="protein sequence ID" value="MBV0924634.1"/>
    <property type="molecule type" value="Genomic_DNA"/>
</dbReference>
<keyword evidence="1" id="KW-1133">Transmembrane helix</keyword>
<feature type="transmembrane region" description="Helical" evidence="1">
    <location>
        <begin position="74"/>
        <end position="92"/>
    </location>
</feature>
<dbReference type="AlphaFoldDB" id="A0A8J7YB51"/>
<protein>
    <submittedName>
        <fullName evidence="2">Uncharacterized protein</fullName>
    </submittedName>
</protein>
<keyword evidence="1" id="KW-0812">Transmembrane</keyword>